<evidence type="ECO:0000256" key="6">
    <source>
        <dbReference type="ARBA" id="ARBA00022840"/>
    </source>
</evidence>
<dbReference type="EC" id="7.4.2.8" evidence="13"/>
<evidence type="ECO:0000256" key="12">
    <source>
        <dbReference type="ARBA" id="ARBA00060385"/>
    </source>
</evidence>
<dbReference type="PROSITE" id="PS51196">
    <property type="entry name" value="SECA_MOTOR_DEAD"/>
    <property type="match status" value="1"/>
</dbReference>
<dbReference type="InterPro" id="IPR011116">
    <property type="entry name" value="SecA_Wing/Scaffold"/>
</dbReference>
<dbReference type="GO" id="GO:0006605">
    <property type="term" value="P:protein targeting"/>
    <property type="evidence" value="ECO:0007669"/>
    <property type="project" value="UniProtKB-UniRule"/>
</dbReference>
<protein>
    <recommendedName>
        <fullName evidence="13 14">Protein translocase subunit SecA</fullName>
        <ecNumber evidence="13">7.4.2.8</ecNumber>
    </recommendedName>
</protein>
<dbReference type="GO" id="GO:0008564">
    <property type="term" value="F:protein-exporting ATPase activity"/>
    <property type="evidence" value="ECO:0007669"/>
    <property type="project" value="UniProtKB-EC"/>
</dbReference>
<keyword evidence="7 13" id="KW-0653">Protein transport</keyword>
<keyword evidence="4" id="KW-1003">Cell membrane</keyword>
<dbReference type="SUPFAM" id="SSF52540">
    <property type="entry name" value="P-loop containing nucleoside triphosphate hydrolases"/>
    <property type="match status" value="2"/>
</dbReference>
<dbReference type="PROSITE" id="PS01312">
    <property type="entry name" value="SECA"/>
    <property type="match status" value="1"/>
</dbReference>
<dbReference type="InterPro" id="IPR011115">
    <property type="entry name" value="SecA_DEAD"/>
</dbReference>
<evidence type="ECO:0000256" key="5">
    <source>
        <dbReference type="ARBA" id="ARBA00022741"/>
    </source>
</evidence>
<dbReference type="FunFam" id="3.40.50.300:FF:000429">
    <property type="entry name" value="Preprotein translocase subunit SecA"/>
    <property type="match status" value="1"/>
</dbReference>
<evidence type="ECO:0000256" key="14">
    <source>
        <dbReference type="RuleBase" id="RU003874"/>
    </source>
</evidence>
<dbReference type="GO" id="GO:0031676">
    <property type="term" value="C:plasma membrane-derived thylakoid membrane"/>
    <property type="evidence" value="ECO:0007669"/>
    <property type="project" value="UniProtKB-SubCell"/>
</dbReference>
<dbReference type="NCBIfam" id="TIGR00963">
    <property type="entry name" value="secA"/>
    <property type="match status" value="1"/>
</dbReference>
<dbReference type="PRINTS" id="PR00906">
    <property type="entry name" value="SECA"/>
</dbReference>
<dbReference type="EMBL" id="CP053586">
    <property type="protein sequence ID" value="WNZ24713.1"/>
    <property type="molecule type" value="Genomic_DNA"/>
</dbReference>
<dbReference type="GO" id="GO:0043952">
    <property type="term" value="P:protein transport by the Sec complex"/>
    <property type="evidence" value="ECO:0007669"/>
    <property type="project" value="TreeGrafter"/>
</dbReference>
<evidence type="ECO:0000256" key="3">
    <source>
        <dbReference type="ARBA" id="ARBA00022448"/>
    </source>
</evidence>
<comment type="function">
    <text evidence="13">Probably participates in protein translocation into and across both the cytoplasmic and thylakoid membranes in cyanobacterial cells.</text>
</comment>
<evidence type="ECO:0000256" key="2">
    <source>
        <dbReference type="ARBA" id="ARBA00007650"/>
    </source>
</evidence>
<gene>
    <name evidence="13 17" type="primary">secA</name>
    <name evidence="17" type="ORF">HJG54_18930</name>
</gene>
<keyword evidence="13" id="KW-0963">Cytoplasm</keyword>
<comment type="subcellular location">
    <subcellularLocation>
        <location evidence="13">Cell inner membrane</location>
        <topology evidence="13">Peripheral membrane protein</topology>
        <orientation evidence="13">Cytoplasmic side</orientation>
    </subcellularLocation>
    <subcellularLocation>
        <location evidence="13">Cellular thylakoid membrane</location>
        <topology evidence="13">Peripheral membrane protein</topology>
        <orientation evidence="13">Cytoplasmic side</orientation>
    </subcellularLocation>
    <subcellularLocation>
        <location evidence="13">Cytoplasm</location>
    </subcellularLocation>
    <subcellularLocation>
        <location evidence="1">Membrane</location>
        <topology evidence="1">Peripheral membrane protein</topology>
    </subcellularLocation>
    <subcellularLocation>
        <location evidence="12">Thylakoid</location>
    </subcellularLocation>
</comment>
<evidence type="ECO:0000256" key="7">
    <source>
        <dbReference type="ARBA" id="ARBA00022927"/>
    </source>
</evidence>
<keyword evidence="9 13" id="KW-0811">Translocation</keyword>
<dbReference type="FunFam" id="1.10.3060.10:FF:000003">
    <property type="entry name" value="Protein translocase subunit SecA"/>
    <property type="match status" value="1"/>
</dbReference>
<dbReference type="Gene3D" id="3.90.1440.10">
    <property type="entry name" value="SecA, preprotein cross-linking domain"/>
    <property type="match status" value="1"/>
</dbReference>
<dbReference type="InterPro" id="IPR036670">
    <property type="entry name" value="SecA_X-link_sf"/>
</dbReference>
<evidence type="ECO:0000256" key="11">
    <source>
        <dbReference type="ARBA" id="ARBA00023136"/>
    </source>
</evidence>
<dbReference type="InterPro" id="IPR011130">
    <property type="entry name" value="SecA_preprotein_X-link_dom"/>
</dbReference>
<dbReference type="HAMAP" id="MF_01382">
    <property type="entry name" value="SecA"/>
    <property type="match status" value="1"/>
</dbReference>
<evidence type="ECO:0000256" key="9">
    <source>
        <dbReference type="ARBA" id="ARBA00023010"/>
    </source>
</evidence>
<dbReference type="GO" id="GO:0005524">
    <property type="term" value="F:ATP binding"/>
    <property type="evidence" value="ECO:0007669"/>
    <property type="project" value="UniProtKB-UniRule"/>
</dbReference>
<evidence type="ECO:0000256" key="4">
    <source>
        <dbReference type="ARBA" id="ARBA00022475"/>
    </source>
</evidence>
<dbReference type="Pfam" id="PF01043">
    <property type="entry name" value="SecA_PP_bind"/>
    <property type="match status" value="1"/>
</dbReference>
<comment type="similarity">
    <text evidence="2 13 14">Belongs to the SecA family.</text>
</comment>
<dbReference type="CDD" id="cd18803">
    <property type="entry name" value="SF2_C_secA"/>
    <property type="match status" value="1"/>
</dbReference>
<dbReference type="PANTHER" id="PTHR30612:SF0">
    <property type="entry name" value="CHLOROPLAST PROTEIN-TRANSPORTING ATPASE"/>
    <property type="match status" value="1"/>
</dbReference>
<dbReference type="SMART" id="SM00958">
    <property type="entry name" value="SecA_PP_bind"/>
    <property type="match status" value="1"/>
</dbReference>
<evidence type="ECO:0000256" key="1">
    <source>
        <dbReference type="ARBA" id="ARBA00004170"/>
    </source>
</evidence>
<evidence type="ECO:0000256" key="8">
    <source>
        <dbReference type="ARBA" id="ARBA00022967"/>
    </source>
</evidence>
<comment type="catalytic activity">
    <reaction evidence="13">
        <text>ATP + H2O + cellular proteinSide 1 = ADP + phosphate + cellular proteinSide 2.</text>
        <dbReference type="EC" id="7.4.2.8"/>
    </reaction>
</comment>
<dbReference type="InterPro" id="IPR044722">
    <property type="entry name" value="SecA_SF2_C"/>
</dbReference>
<feature type="binding site" evidence="13">
    <location>
        <begin position="101"/>
        <end position="105"/>
    </location>
    <ligand>
        <name>ATP</name>
        <dbReference type="ChEBI" id="CHEBI:30616"/>
    </ligand>
</feature>
<keyword evidence="8 13" id="KW-1278">Translocase</keyword>
<evidence type="ECO:0000313" key="17">
    <source>
        <dbReference type="EMBL" id="WNZ24713.1"/>
    </source>
</evidence>
<evidence type="ECO:0000259" key="15">
    <source>
        <dbReference type="PROSITE" id="PS51192"/>
    </source>
</evidence>
<keyword evidence="6 13" id="KW-0067">ATP-binding</keyword>
<accession>A0AA96WG13</accession>
<dbReference type="NCBIfam" id="NF009538">
    <property type="entry name" value="PRK12904.1"/>
    <property type="match status" value="1"/>
</dbReference>
<dbReference type="Gene3D" id="1.10.3060.10">
    <property type="entry name" value="Helical scaffold and wing domains of SecA"/>
    <property type="match status" value="1"/>
</dbReference>
<dbReference type="Pfam" id="PF07517">
    <property type="entry name" value="SecA_DEAD"/>
    <property type="match status" value="1"/>
</dbReference>
<dbReference type="InterPro" id="IPR014001">
    <property type="entry name" value="Helicase_ATP-bd"/>
</dbReference>
<keyword evidence="10 13" id="KW-0793">Thylakoid</keyword>
<dbReference type="GO" id="GO:0031522">
    <property type="term" value="C:cell envelope Sec protein transport complex"/>
    <property type="evidence" value="ECO:0007669"/>
    <property type="project" value="TreeGrafter"/>
</dbReference>
<dbReference type="Pfam" id="PF07516">
    <property type="entry name" value="SecA_SW"/>
    <property type="match status" value="1"/>
</dbReference>
<reference evidence="17" key="1">
    <citation type="submission" date="2020-05" db="EMBL/GenBank/DDBJ databases">
        <authorList>
            <person name="Zhu T."/>
            <person name="Keshari N."/>
            <person name="Lu X."/>
        </authorList>
    </citation>
    <scope>NUCLEOTIDE SEQUENCE</scope>
    <source>
        <strain evidence="17">NK1-12</strain>
    </source>
</reference>
<dbReference type="CDD" id="cd17928">
    <property type="entry name" value="DEXDc_SecA"/>
    <property type="match status" value="1"/>
</dbReference>
<evidence type="ECO:0000259" key="16">
    <source>
        <dbReference type="PROSITE" id="PS51196"/>
    </source>
</evidence>
<keyword evidence="11 13" id="KW-0472">Membrane</keyword>
<feature type="domain" description="Helicase ATP-binding" evidence="15">
    <location>
        <begin position="85"/>
        <end position="223"/>
    </location>
</feature>
<organism evidence="17">
    <name type="scientific">Leptolyngbya sp. NK1-12</name>
    <dbReference type="NCBI Taxonomy" id="2547451"/>
    <lineage>
        <taxon>Bacteria</taxon>
        <taxon>Bacillati</taxon>
        <taxon>Cyanobacteriota</taxon>
        <taxon>Cyanophyceae</taxon>
        <taxon>Leptolyngbyales</taxon>
        <taxon>Leptolyngbyaceae</taxon>
        <taxon>Leptolyngbya group</taxon>
        <taxon>Leptolyngbya</taxon>
    </lineage>
</organism>
<dbReference type="PANTHER" id="PTHR30612">
    <property type="entry name" value="SECA INNER MEMBRANE COMPONENT OF SEC PROTEIN SECRETION SYSTEM"/>
    <property type="match status" value="1"/>
</dbReference>
<comment type="subunit">
    <text evidence="13">Monomer and homodimer. Part of the essential Sec protein translocation apparatus which comprises SecA, SecYEG and auxiliary proteins SecDF. Other proteins may also be involved.</text>
</comment>
<dbReference type="Pfam" id="PF21090">
    <property type="entry name" value="P-loop_SecA"/>
    <property type="match status" value="1"/>
</dbReference>
<proteinExistence type="inferred from homology"/>
<dbReference type="InterPro" id="IPR036266">
    <property type="entry name" value="SecA_Wing/Scaffold_sf"/>
</dbReference>
<feature type="binding site" evidence="13">
    <location>
        <position position="498"/>
    </location>
    <ligand>
        <name>ATP</name>
        <dbReference type="ChEBI" id="CHEBI:30616"/>
    </ligand>
</feature>
<dbReference type="FunFam" id="3.40.50.300:FF:000334">
    <property type="entry name" value="Protein translocase subunit SecA"/>
    <property type="match status" value="1"/>
</dbReference>
<feature type="domain" description="SecA family profile" evidence="16">
    <location>
        <begin position="1"/>
        <end position="709"/>
    </location>
</feature>
<dbReference type="SUPFAM" id="SSF81767">
    <property type="entry name" value="Pre-protein crosslinking domain of SecA"/>
    <property type="match status" value="1"/>
</dbReference>
<dbReference type="FunFam" id="3.90.1440.10:FF:000003">
    <property type="entry name" value="Preprotein translocase SecA subunit"/>
    <property type="match status" value="1"/>
</dbReference>
<sequence>MLKTLLGDPNARKLRKYKNDIVEINLLEEEIQALSDEDLTRKTAEFKQRLEKGETLDDLLPEAFAVVREAGKRVLGMRHFDVQLIGGMVLHNGQIAEMKTGEGKTLVATLPAYLNALTGKGVHIVTVNDYLARRDAEWMGQIHRFLGLSVGLIQQGMNPVERRKNYACDITYGTNSELGFDYLRDNMATSIEEVVQRPFNYCIIDEVDSVLIDEARTPLIISGQVERPSEKYTKAAAVATALRRKQDEDDPEGHYEVDEKQRNVLLSDEGFIEAEKLLEVQDLFDPKDPWAHYVFNAIKAKELFIKDVNYIVRNGEVVIVDEFTGRVMPGRRWSDGLHQAIEAKEHVEIQPETQTLATITYQNFFLIYPKLSGMTGTAKTEEAEFEKIYNLEVTIVPTNRPTGRKDLSDVVYKTEAGKWKSVAEECAEMHGSGRPVLVGTTSVEKSELLSRLLAERKIPHNLLNAKPENVERESEIIAQAGRKGAVTIATNMAGRGTDIILGGNADYMARLKLREYFMPRIVQPEDDSFAVTNVMRGDGGSRAQGFAPGQKVKTWKASPQIFPVELSKSTQQKLREAVDFAVQQYGMQSLAELEAEDRIATASEKAPTNDPVILKLREVYNLIRQEYEQYTKAEHEEVVALGGLHVIGTERHESRRIDNQLRGRAGRQGDPGSTRFFLSLEDNLLRIFGGDRVARLMEMFHVEEDMPIESGMLTRSLEGAQKKVETYYYDIRKQVFEYDEVMNNQRRAIYAERRRVLEGVDLKEKVIEYIERTMNDIVDAYINPELPPEEWELDKVVGKVKEFIYLLQDLEPEQLADLSTGEIKTFLHEQARIAYDIKEAQVDQVKPGLMRQAERFFTLQQIDTLWREHLQQMDALRESVGLRGYGQKDPLIEYKSEGYELFLEMMTNIRRNVVYSLFQFQPQPQPVAQSTEV</sequence>
<keyword evidence="5 13" id="KW-0547">Nucleotide-binding</keyword>
<dbReference type="PROSITE" id="PS51192">
    <property type="entry name" value="HELICASE_ATP_BIND_1"/>
    <property type="match status" value="1"/>
</dbReference>
<dbReference type="RefSeq" id="WP_316430647.1">
    <property type="nucleotide sequence ID" value="NZ_CP053586.1"/>
</dbReference>
<keyword evidence="3 13" id="KW-0813">Transport</keyword>
<name>A0AA96WG13_9CYAN</name>
<dbReference type="GO" id="GO:0017038">
    <property type="term" value="P:protein import"/>
    <property type="evidence" value="ECO:0007669"/>
    <property type="project" value="InterPro"/>
</dbReference>
<dbReference type="AlphaFoldDB" id="A0AA96WG13"/>
<comment type="function">
    <text evidence="13">Part of the Sec protein translocase complex. Interacts with the SecYEG preprotein conducting channel. Has a central role in coupling the hydrolysis of ATP to the transfer of proteins into and across the cell membrane, serving as an ATP-driven molecular motor driving the stepwise translocation of polypeptide chains across the membrane.</text>
</comment>
<dbReference type="SUPFAM" id="SSF81886">
    <property type="entry name" value="Helical scaffold and wing domains of SecA"/>
    <property type="match status" value="1"/>
</dbReference>
<dbReference type="InterPro" id="IPR014018">
    <property type="entry name" value="SecA_motor_DEAD"/>
</dbReference>
<evidence type="ECO:0000256" key="13">
    <source>
        <dbReference type="HAMAP-Rule" id="MF_01382"/>
    </source>
</evidence>
<dbReference type="InterPro" id="IPR000185">
    <property type="entry name" value="SecA"/>
</dbReference>
<dbReference type="GO" id="GO:0005829">
    <property type="term" value="C:cytosol"/>
    <property type="evidence" value="ECO:0007669"/>
    <property type="project" value="TreeGrafter"/>
</dbReference>
<dbReference type="GO" id="GO:0065002">
    <property type="term" value="P:intracellular protein transmembrane transport"/>
    <property type="evidence" value="ECO:0007669"/>
    <property type="project" value="UniProtKB-UniRule"/>
</dbReference>
<dbReference type="SMART" id="SM00957">
    <property type="entry name" value="SecA_DEAD"/>
    <property type="match status" value="1"/>
</dbReference>
<dbReference type="InterPro" id="IPR027417">
    <property type="entry name" value="P-loop_NTPase"/>
</dbReference>
<feature type="binding site" evidence="13">
    <location>
        <position position="83"/>
    </location>
    <ligand>
        <name>ATP</name>
        <dbReference type="ChEBI" id="CHEBI:30616"/>
    </ligand>
</feature>
<dbReference type="Gene3D" id="3.40.50.300">
    <property type="entry name" value="P-loop containing nucleotide triphosphate hydrolases"/>
    <property type="match status" value="2"/>
</dbReference>
<evidence type="ECO:0000256" key="10">
    <source>
        <dbReference type="ARBA" id="ARBA00023078"/>
    </source>
</evidence>
<dbReference type="InterPro" id="IPR020937">
    <property type="entry name" value="SecA_CS"/>
</dbReference>